<evidence type="ECO:0000256" key="5">
    <source>
        <dbReference type="ARBA" id="ARBA00022692"/>
    </source>
</evidence>
<dbReference type="PANTHER" id="PTHR30576:SF4">
    <property type="entry name" value="UNDECAPRENYL-PHOSPHATE GALACTOSE PHOSPHOTRANSFERASE"/>
    <property type="match status" value="1"/>
</dbReference>
<dbReference type="HOGENOM" id="CLU_024920_1_0_9"/>
<evidence type="ECO:0000256" key="4">
    <source>
        <dbReference type="ARBA" id="ARBA00022679"/>
    </source>
</evidence>
<comment type="subcellular location">
    <subcellularLocation>
        <location evidence="1">Cell membrane</location>
    </subcellularLocation>
</comment>
<comment type="similarity">
    <text evidence="2">Belongs to the bacterial sugar transferase family.</text>
</comment>
<dbReference type="KEGG" id="aar:Acear_2157"/>
<organism evidence="10 11">
    <name type="scientific">Acetohalobium arabaticum (strain ATCC 49924 / DSM 5501 / Z-7288)</name>
    <dbReference type="NCBI Taxonomy" id="574087"/>
    <lineage>
        <taxon>Bacteria</taxon>
        <taxon>Bacillati</taxon>
        <taxon>Bacillota</taxon>
        <taxon>Clostridia</taxon>
        <taxon>Halanaerobiales</taxon>
        <taxon>Halobacteroidaceae</taxon>
        <taxon>Acetohalobium</taxon>
    </lineage>
</organism>
<keyword evidence="5 8" id="KW-0812">Transmembrane</keyword>
<dbReference type="GO" id="GO:0005886">
    <property type="term" value="C:plasma membrane"/>
    <property type="evidence" value="ECO:0007669"/>
    <property type="project" value="UniProtKB-SubCell"/>
</dbReference>
<feature type="transmembrane region" description="Helical" evidence="8">
    <location>
        <begin position="39"/>
        <end position="58"/>
    </location>
</feature>
<protein>
    <submittedName>
        <fullName evidence="10">Undecaprenyl-phosphate galactose phosphotransferase</fullName>
        <ecNumber evidence="10">2.7.8.6</ecNumber>
    </submittedName>
</protein>
<dbReference type="EMBL" id="CP002105">
    <property type="protein sequence ID" value="ADL13643.1"/>
    <property type="molecule type" value="Genomic_DNA"/>
</dbReference>
<dbReference type="STRING" id="574087.Acear_2157"/>
<evidence type="ECO:0000313" key="10">
    <source>
        <dbReference type="EMBL" id="ADL13643.1"/>
    </source>
</evidence>
<keyword evidence="11" id="KW-1185">Reference proteome</keyword>
<keyword evidence="6 8" id="KW-1133">Transmembrane helix</keyword>
<reference evidence="10 11" key="1">
    <citation type="journal article" date="2010" name="Stand. Genomic Sci.">
        <title>Complete genome sequence of Acetohalobium arabaticum type strain (Z-7288).</title>
        <authorList>
            <person name="Sikorski J."/>
            <person name="Lapidus A."/>
            <person name="Chertkov O."/>
            <person name="Lucas S."/>
            <person name="Copeland A."/>
            <person name="Glavina Del Rio T."/>
            <person name="Nolan M."/>
            <person name="Tice H."/>
            <person name="Cheng J.F."/>
            <person name="Han C."/>
            <person name="Brambilla E."/>
            <person name="Pitluck S."/>
            <person name="Liolios K."/>
            <person name="Ivanova N."/>
            <person name="Mavromatis K."/>
            <person name="Mikhailova N."/>
            <person name="Pati A."/>
            <person name="Bruce D."/>
            <person name="Detter C."/>
            <person name="Tapia R."/>
            <person name="Goodwin L."/>
            <person name="Chen A."/>
            <person name="Palaniappan K."/>
            <person name="Land M."/>
            <person name="Hauser L."/>
            <person name="Chang Y.J."/>
            <person name="Jeffries C.D."/>
            <person name="Rohde M."/>
            <person name="Goker M."/>
            <person name="Spring S."/>
            <person name="Woyke T."/>
            <person name="Bristow J."/>
            <person name="Eisen J.A."/>
            <person name="Markowitz V."/>
            <person name="Hugenholtz P."/>
            <person name="Kyrpides N.C."/>
            <person name="Klenk H.P."/>
        </authorList>
    </citation>
    <scope>NUCLEOTIDE SEQUENCE [LARGE SCALE GENOMIC DNA]</scope>
    <source>
        <strain evidence="11">ATCC 49924 / DSM 5501 / Z-7288</strain>
    </source>
</reference>
<proteinExistence type="inferred from homology"/>
<sequence>METSATKNDDIESIQGDANELHKVESNYIYNAVSRGLDIVLASVGMILLAPVFIIVAYKIKKNDGGNIFFKHTRIGKDTEEFKMYKFRTMVPNAEEKLQEVLENDEELRKEFYENFKLKDDPRITEIGDFLRKTSLDELPQLINIIKGDMSLVGPRPVVDDELEMHYKGTGDIVFSVKPGLTGMWQVNGRSDVEDYEERIALDLKYVKERSLLLDMKIILKTIKSVIKREGAY</sequence>
<evidence type="ECO:0000256" key="1">
    <source>
        <dbReference type="ARBA" id="ARBA00004236"/>
    </source>
</evidence>
<dbReference type="InterPro" id="IPR003362">
    <property type="entry name" value="Bact_transf"/>
</dbReference>
<dbReference type="PANTHER" id="PTHR30576">
    <property type="entry name" value="COLANIC BIOSYNTHESIS UDP-GLUCOSE LIPID CARRIER TRANSFERASE"/>
    <property type="match status" value="1"/>
</dbReference>
<evidence type="ECO:0000256" key="6">
    <source>
        <dbReference type="ARBA" id="ARBA00022989"/>
    </source>
</evidence>
<evidence type="ECO:0000259" key="9">
    <source>
        <dbReference type="Pfam" id="PF02397"/>
    </source>
</evidence>
<dbReference type="AlphaFoldDB" id="D9QTS2"/>
<keyword evidence="4 10" id="KW-0808">Transferase</keyword>
<dbReference type="Pfam" id="PF02397">
    <property type="entry name" value="Bac_transf"/>
    <property type="match status" value="1"/>
</dbReference>
<dbReference type="GO" id="GO:0047360">
    <property type="term" value="F:undecaprenyl-phosphate galactose phosphotransferase activity"/>
    <property type="evidence" value="ECO:0007669"/>
    <property type="project" value="UniProtKB-EC"/>
</dbReference>
<accession>D9QTS2</accession>
<keyword evidence="7 8" id="KW-0472">Membrane</keyword>
<dbReference type="EC" id="2.7.8.6" evidence="10"/>
<dbReference type="OrthoDB" id="9808602at2"/>
<evidence type="ECO:0000256" key="8">
    <source>
        <dbReference type="SAM" id="Phobius"/>
    </source>
</evidence>
<evidence type="ECO:0000313" key="11">
    <source>
        <dbReference type="Proteomes" id="UP000001661"/>
    </source>
</evidence>
<evidence type="ECO:0000256" key="7">
    <source>
        <dbReference type="ARBA" id="ARBA00023136"/>
    </source>
</evidence>
<keyword evidence="3" id="KW-1003">Cell membrane</keyword>
<dbReference type="eggNOG" id="COG2148">
    <property type="taxonomic scope" value="Bacteria"/>
</dbReference>
<gene>
    <name evidence="10" type="ordered locus">Acear_2157</name>
</gene>
<dbReference type="Proteomes" id="UP000001661">
    <property type="component" value="Chromosome"/>
</dbReference>
<evidence type="ECO:0000256" key="3">
    <source>
        <dbReference type="ARBA" id="ARBA00022475"/>
    </source>
</evidence>
<evidence type="ECO:0000256" key="2">
    <source>
        <dbReference type="ARBA" id="ARBA00006464"/>
    </source>
</evidence>
<feature type="domain" description="Bacterial sugar transferase" evidence="9">
    <location>
        <begin position="35"/>
        <end position="228"/>
    </location>
</feature>
<dbReference type="RefSeq" id="WP_013279084.1">
    <property type="nucleotide sequence ID" value="NC_014378.1"/>
</dbReference>
<name>D9QTS2_ACEAZ</name>